<name>A0A2U1QNJ0_ARTAN</name>
<organism evidence="1 2">
    <name type="scientific">Artemisia annua</name>
    <name type="common">Sweet wormwood</name>
    <dbReference type="NCBI Taxonomy" id="35608"/>
    <lineage>
        <taxon>Eukaryota</taxon>
        <taxon>Viridiplantae</taxon>
        <taxon>Streptophyta</taxon>
        <taxon>Embryophyta</taxon>
        <taxon>Tracheophyta</taxon>
        <taxon>Spermatophyta</taxon>
        <taxon>Magnoliopsida</taxon>
        <taxon>eudicotyledons</taxon>
        <taxon>Gunneridae</taxon>
        <taxon>Pentapetalae</taxon>
        <taxon>asterids</taxon>
        <taxon>campanulids</taxon>
        <taxon>Asterales</taxon>
        <taxon>Asteraceae</taxon>
        <taxon>Asteroideae</taxon>
        <taxon>Anthemideae</taxon>
        <taxon>Artemisiinae</taxon>
        <taxon>Artemisia</taxon>
    </lineage>
</organism>
<comment type="caution">
    <text evidence="1">The sequence shown here is derived from an EMBL/GenBank/DDBJ whole genome shotgun (WGS) entry which is preliminary data.</text>
</comment>
<dbReference type="Proteomes" id="UP000245207">
    <property type="component" value="Unassembled WGS sequence"/>
</dbReference>
<keyword evidence="2" id="KW-1185">Reference proteome</keyword>
<dbReference type="EMBL" id="PKPP01000014">
    <property type="protein sequence ID" value="PWA99574.1"/>
    <property type="molecule type" value="Genomic_DNA"/>
</dbReference>
<evidence type="ECO:0000313" key="1">
    <source>
        <dbReference type="EMBL" id="PWA99574.1"/>
    </source>
</evidence>
<accession>A0A2U1QNJ0</accession>
<gene>
    <name evidence="1" type="ORF">CTI12_AA006310</name>
</gene>
<protein>
    <submittedName>
        <fullName evidence="1">Uncharacterized protein</fullName>
    </submittedName>
</protein>
<reference evidence="1 2" key="1">
    <citation type="journal article" date="2018" name="Mol. Plant">
        <title>The genome of Artemisia annua provides insight into the evolution of Asteraceae family and artemisinin biosynthesis.</title>
        <authorList>
            <person name="Shen Q."/>
            <person name="Zhang L."/>
            <person name="Liao Z."/>
            <person name="Wang S."/>
            <person name="Yan T."/>
            <person name="Shi P."/>
            <person name="Liu M."/>
            <person name="Fu X."/>
            <person name="Pan Q."/>
            <person name="Wang Y."/>
            <person name="Lv Z."/>
            <person name="Lu X."/>
            <person name="Zhang F."/>
            <person name="Jiang W."/>
            <person name="Ma Y."/>
            <person name="Chen M."/>
            <person name="Hao X."/>
            <person name="Li L."/>
            <person name="Tang Y."/>
            <person name="Lv G."/>
            <person name="Zhou Y."/>
            <person name="Sun X."/>
            <person name="Brodelius P.E."/>
            <person name="Rose J.K.C."/>
            <person name="Tang K."/>
        </authorList>
    </citation>
    <scope>NUCLEOTIDE SEQUENCE [LARGE SCALE GENOMIC DNA]</scope>
    <source>
        <strain evidence="2">cv. Huhao1</strain>
        <tissue evidence="1">Leaf</tissue>
    </source>
</reference>
<evidence type="ECO:0000313" key="2">
    <source>
        <dbReference type="Proteomes" id="UP000245207"/>
    </source>
</evidence>
<proteinExistence type="predicted"/>
<sequence>MSPTVKPTVTCQVAVATKAVKIACKLIDVSWGEKDEMEKQIETAEYLKLQSTVVNIYLLLTDEMEKQIETAGRNQRYVGTKWSKASLFNNESPDANKSNGNMKLDELKSHVNKYISYSQTAVCPDKLFVKDKPKVGIALETGNSLNNTLNIERNIELRKDLENPIKYGCAIIASGSNKSLNHVLKK</sequence>
<dbReference type="AlphaFoldDB" id="A0A2U1QNJ0"/>